<feature type="compositionally biased region" description="Polar residues" evidence="2">
    <location>
        <begin position="392"/>
        <end position="402"/>
    </location>
</feature>
<proteinExistence type="inferred from homology"/>
<dbReference type="OrthoDB" id="545063at2759"/>
<dbReference type="GO" id="GO:0006364">
    <property type="term" value="P:rRNA processing"/>
    <property type="evidence" value="ECO:0007669"/>
    <property type="project" value="TreeGrafter"/>
</dbReference>
<comment type="similarity">
    <text evidence="1">Belongs to the PIH1 family.</text>
</comment>
<evidence type="ECO:0000259" key="3">
    <source>
        <dbReference type="Pfam" id="PF18201"/>
    </source>
</evidence>
<feature type="domain" description="PIH1D1/2/3 CS-like" evidence="3">
    <location>
        <begin position="287"/>
        <end position="358"/>
    </location>
</feature>
<keyword evidence="5" id="KW-1185">Reference proteome</keyword>
<dbReference type="FunCoup" id="E4WW29">
    <property type="interactions" value="18"/>
</dbReference>
<dbReference type="GO" id="GO:1990904">
    <property type="term" value="C:ribonucleoprotein complex"/>
    <property type="evidence" value="ECO:0007669"/>
    <property type="project" value="TreeGrafter"/>
</dbReference>
<feature type="compositionally biased region" description="Basic and acidic residues" evidence="2">
    <location>
        <begin position="233"/>
        <end position="254"/>
    </location>
</feature>
<feature type="region of interest" description="Disordered" evidence="2">
    <location>
        <begin position="195"/>
        <end position="214"/>
    </location>
</feature>
<evidence type="ECO:0000256" key="1">
    <source>
        <dbReference type="ARBA" id="ARBA00008511"/>
    </source>
</evidence>
<dbReference type="InterPro" id="IPR050734">
    <property type="entry name" value="PIH1/Kintoun_subfamily"/>
</dbReference>
<dbReference type="PANTHER" id="PTHR22997:SF6">
    <property type="entry name" value="PIH1 DOMAIN-CONTAINING PROTEIN 2"/>
    <property type="match status" value="1"/>
</dbReference>
<evidence type="ECO:0000313" key="5">
    <source>
        <dbReference type="Proteomes" id="UP000001307"/>
    </source>
</evidence>
<feature type="compositionally biased region" description="Basic and acidic residues" evidence="2">
    <location>
        <begin position="376"/>
        <end position="386"/>
    </location>
</feature>
<dbReference type="Proteomes" id="UP000001307">
    <property type="component" value="Unassembled WGS sequence"/>
</dbReference>
<dbReference type="EMBL" id="FN653017">
    <property type="protein sequence ID" value="CBY21332.1"/>
    <property type="molecule type" value="Genomic_DNA"/>
</dbReference>
<dbReference type="GO" id="GO:0005737">
    <property type="term" value="C:cytoplasm"/>
    <property type="evidence" value="ECO:0007669"/>
    <property type="project" value="TreeGrafter"/>
</dbReference>
<dbReference type="GO" id="GO:0097255">
    <property type="term" value="C:R2TP complex"/>
    <property type="evidence" value="ECO:0007669"/>
    <property type="project" value="TreeGrafter"/>
</dbReference>
<dbReference type="GO" id="GO:0000492">
    <property type="term" value="P:box C/D snoRNP assembly"/>
    <property type="evidence" value="ECO:0007669"/>
    <property type="project" value="TreeGrafter"/>
</dbReference>
<feature type="compositionally biased region" description="Basic and acidic residues" evidence="2">
    <location>
        <begin position="359"/>
        <end position="368"/>
    </location>
</feature>
<reference evidence="4" key="1">
    <citation type="journal article" date="2010" name="Science">
        <title>Plasticity of animal genome architecture unmasked by rapid evolution of a pelagic tunicate.</title>
        <authorList>
            <person name="Denoeud F."/>
            <person name="Henriet S."/>
            <person name="Mungpakdee S."/>
            <person name="Aury J.M."/>
            <person name="Da Silva C."/>
            <person name="Brinkmann H."/>
            <person name="Mikhaleva J."/>
            <person name="Olsen L.C."/>
            <person name="Jubin C."/>
            <person name="Canestro C."/>
            <person name="Bouquet J.M."/>
            <person name="Danks G."/>
            <person name="Poulain J."/>
            <person name="Campsteijn C."/>
            <person name="Adamski M."/>
            <person name="Cross I."/>
            <person name="Yadetie F."/>
            <person name="Muffato M."/>
            <person name="Louis A."/>
            <person name="Butcher S."/>
            <person name="Tsagkogeorga G."/>
            <person name="Konrad A."/>
            <person name="Singh S."/>
            <person name="Jensen M.F."/>
            <person name="Cong E.H."/>
            <person name="Eikeseth-Otteraa H."/>
            <person name="Noel B."/>
            <person name="Anthouard V."/>
            <person name="Porcel B.M."/>
            <person name="Kachouri-Lafond R."/>
            <person name="Nishino A."/>
            <person name="Ugolini M."/>
            <person name="Chourrout P."/>
            <person name="Nishida H."/>
            <person name="Aasland R."/>
            <person name="Huzurbazar S."/>
            <person name="Westhof E."/>
            <person name="Delsuc F."/>
            <person name="Lehrach H."/>
            <person name="Reinhardt R."/>
            <person name="Weissenbach J."/>
            <person name="Roy S.W."/>
            <person name="Artiguenave F."/>
            <person name="Postlethwait J.H."/>
            <person name="Manak J.R."/>
            <person name="Thompson E.M."/>
            <person name="Jaillon O."/>
            <person name="Du Pasquier L."/>
            <person name="Boudinot P."/>
            <person name="Liberles D.A."/>
            <person name="Volff J.N."/>
            <person name="Philippe H."/>
            <person name="Lenhard B."/>
            <person name="Roest Crollius H."/>
            <person name="Wincker P."/>
            <person name="Chourrout D."/>
        </authorList>
    </citation>
    <scope>NUCLEOTIDE SEQUENCE [LARGE SCALE GENOMIC DNA]</scope>
</reference>
<feature type="region of interest" description="Disordered" evidence="2">
    <location>
        <begin position="229"/>
        <end position="293"/>
    </location>
</feature>
<dbReference type="InterPro" id="IPR041442">
    <property type="entry name" value="PIH1D1/2/3_CS-like"/>
</dbReference>
<dbReference type="PANTHER" id="PTHR22997">
    <property type="entry name" value="PIH1 DOMAIN-CONTAINING PROTEIN 1"/>
    <property type="match status" value="1"/>
</dbReference>
<evidence type="ECO:0000256" key="2">
    <source>
        <dbReference type="SAM" id="MobiDB-lite"/>
    </source>
</evidence>
<feature type="region of interest" description="Disordered" evidence="2">
    <location>
        <begin position="359"/>
        <end position="402"/>
    </location>
</feature>
<dbReference type="AlphaFoldDB" id="E4WW29"/>
<dbReference type="Pfam" id="PF18201">
    <property type="entry name" value="PIH1_CS"/>
    <property type="match status" value="1"/>
</dbReference>
<evidence type="ECO:0000313" key="4">
    <source>
        <dbReference type="EMBL" id="CBY21332.1"/>
    </source>
</evidence>
<feature type="compositionally biased region" description="Basic and acidic residues" evidence="2">
    <location>
        <begin position="268"/>
        <end position="293"/>
    </location>
</feature>
<accession>E4WW29</accession>
<dbReference type="InParanoid" id="E4WW29"/>
<organism evidence="4">
    <name type="scientific">Oikopleura dioica</name>
    <name type="common">Tunicate</name>
    <dbReference type="NCBI Taxonomy" id="34765"/>
    <lineage>
        <taxon>Eukaryota</taxon>
        <taxon>Metazoa</taxon>
        <taxon>Chordata</taxon>
        <taxon>Tunicata</taxon>
        <taxon>Appendicularia</taxon>
        <taxon>Copelata</taxon>
        <taxon>Oikopleuridae</taxon>
        <taxon>Oikopleura</taxon>
    </lineage>
</organism>
<gene>
    <name evidence="4" type="ORF">GSOID_T00009092001</name>
</gene>
<sequence length="402" mass="46331">MNDFAKEYPNIDKMDLNKVWGILSNMQNNNPQKYKKFMDHIQASQKKMIELEKIKPEPRAVYVLEAANLDKFKWYVNVLAWDRMDYPKEDGPLSLMAGAKLVKINKNEISSCIAINPKIYDEIASSPEMKQDFENLIAKFTEDNNKDYRFFRNTIKIFKMKGDANDQFFGPQPANLIDCFRKTATSKNDPDLLSIIKEDPKEDAPETPTNGPKDMLEALTQEMKEAKIIGSEESEKKNQKSNENHEEPNKDETRKKLRPQTPKPRRKPIIEEIPEKKEPEILKPDYKTDDKNPDYWKIQISLPGITNPAEINSACSNTELRIEIPGKYLLSVNLPRGLKDETAKARFSNKKETLTMKIQREESKREDQAPAAQEPFVDKNFMENIRKAMSPDSPSARGTAQV</sequence>
<dbReference type="CDD" id="cd00298">
    <property type="entry name" value="ACD_sHsps_p23-like"/>
    <property type="match status" value="1"/>
</dbReference>
<name>E4WW29_OIKDI</name>
<protein>
    <recommendedName>
        <fullName evidence="3">PIH1D1/2/3 CS-like domain-containing protein</fullName>
    </recommendedName>
</protein>
<feature type="compositionally biased region" description="Basic residues" evidence="2">
    <location>
        <begin position="255"/>
        <end position="267"/>
    </location>
</feature>